<dbReference type="PhylomeDB" id="A0A0A2KS85"/>
<proteinExistence type="predicted"/>
<evidence type="ECO:0000313" key="1">
    <source>
        <dbReference type="EMBL" id="KGO52835.1"/>
    </source>
</evidence>
<name>A0A0A2KS85_PENEN</name>
<dbReference type="STRING" id="27334.A0A0A2KS85"/>
<protein>
    <submittedName>
        <fullName evidence="1">Uncharacterized protein</fullName>
    </submittedName>
</protein>
<reference evidence="1 2" key="1">
    <citation type="journal article" date="2015" name="Mol. Plant Microbe Interact.">
        <title>Genome, transcriptome, and functional analyses of Penicillium expansum provide new insights into secondary metabolism and pathogenicity.</title>
        <authorList>
            <person name="Ballester A.R."/>
            <person name="Marcet-Houben M."/>
            <person name="Levin E."/>
            <person name="Sela N."/>
            <person name="Selma-Lazaro C."/>
            <person name="Carmona L."/>
            <person name="Wisniewski M."/>
            <person name="Droby S."/>
            <person name="Gonzalez-Candelas L."/>
            <person name="Gabaldon T."/>
        </authorList>
    </citation>
    <scope>NUCLEOTIDE SEQUENCE [LARGE SCALE GENOMIC DNA]</scope>
    <source>
        <strain evidence="1 2">MD-8</strain>
    </source>
</reference>
<dbReference type="GeneID" id="27681059"/>
<gene>
    <name evidence="1" type="ORF">PEX2_083690</name>
</gene>
<dbReference type="Proteomes" id="UP000030143">
    <property type="component" value="Unassembled WGS sequence"/>
</dbReference>
<comment type="caution">
    <text evidence="1">The sequence shown here is derived from an EMBL/GenBank/DDBJ whole genome shotgun (WGS) entry which is preliminary data.</text>
</comment>
<dbReference type="AlphaFoldDB" id="A0A0A2KS85"/>
<dbReference type="OrthoDB" id="4364017at2759"/>
<organism evidence="1 2">
    <name type="scientific">Penicillium expansum</name>
    <name type="common">Blue mold rot fungus</name>
    <dbReference type="NCBI Taxonomy" id="27334"/>
    <lineage>
        <taxon>Eukaryota</taxon>
        <taxon>Fungi</taxon>
        <taxon>Dikarya</taxon>
        <taxon>Ascomycota</taxon>
        <taxon>Pezizomycotina</taxon>
        <taxon>Eurotiomycetes</taxon>
        <taxon>Eurotiomycetidae</taxon>
        <taxon>Eurotiales</taxon>
        <taxon>Aspergillaceae</taxon>
        <taxon>Penicillium</taxon>
    </lineage>
</organism>
<evidence type="ECO:0000313" key="2">
    <source>
        <dbReference type="Proteomes" id="UP000030143"/>
    </source>
</evidence>
<dbReference type="HOGENOM" id="CLU_2004672_0_0_1"/>
<dbReference type="VEuPathDB" id="FungiDB:PEXP_095270"/>
<keyword evidence="2" id="KW-1185">Reference proteome</keyword>
<sequence length="124" mass="13597">MEAQAWKTGGCLTASPETLAKNWESRKAFVLAPWQAPPEVIIEDRDVAVDRHNQILFKTSRDRPLILYTDRNGIEGKVGAAVVVNLEDHIAHSQLGDDDTSTVYAAELRTIGMGLALVLNSTEP</sequence>
<accession>A0A0A2KS85</accession>
<dbReference type="RefSeq" id="XP_016595538.1">
    <property type="nucleotide sequence ID" value="XM_016745639.1"/>
</dbReference>
<dbReference type="EMBL" id="JQFZ01000259">
    <property type="protein sequence ID" value="KGO52835.1"/>
    <property type="molecule type" value="Genomic_DNA"/>
</dbReference>